<dbReference type="SUPFAM" id="SSF51905">
    <property type="entry name" value="FAD/NAD(P)-binding domain"/>
    <property type="match status" value="1"/>
</dbReference>
<sequence length="99" mass="10308">MSVVVVGAGIDGASVAHHLARCGAPVPLIDRATAPAPGVTGGSFAWIGGWGGDWPGGAEDLRGSVLADYRRLEAARPGRTRLDTHTPAVRRARGCRRLR</sequence>
<feature type="domain" description="FAD dependent oxidoreductase" evidence="1">
    <location>
        <begin position="3"/>
        <end position="74"/>
    </location>
</feature>
<dbReference type="InterPro" id="IPR006076">
    <property type="entry name" value="FAD-dep_OxRdtase"/>
</dbReference>
<proteinExistence type="predicted"/>
<reference evidence="2" key="1">
    <citation type="submission" date="2024-07" db="EMBL/GenBank/DDBJ databases">
        <authorList>
            <person name="Yu S.T."/>
        </authorList>
    </citation>
    <scope>NUCLEOTIDE SEQUENCE</scope>
    <source>
        <strain evidence="2">R28</strain>
    </source>
</reference>
<dbReference type="GO" id="GO:0016491">
    <property type="term" value="F:oxidoreductase activity"/>
    <property type="evidence" value="ECO:0007669"/>
    <property type="project" value="UniProtKB-KW"/>
</dbReference>
<evidence type="ECO:0000313" key="2">
    <source>
        <dbReference type="EMBL" id="XDQ39336.1"/>
    </source>
</evidence>
<dbReference type="RefSeq" id="WP_369174060.1">
    <property type="nucleotide sequence ID" value="NZ_CP163439.1"/>
</dbReference>
<keyword evidence="2" id="KW-0560">Oxidoreductase</keyword>
<accession>A0AB39QAE9</accession>
<dbReference type="Gene3D" id="3.50.50.60">
    <property type="entry name" value="FAD/NAD(P)-binding domain"/>
    <property type="match status" value="1"/>
</dbReference>
<organism evidence="2">
    <name type="scientific">Streptomyces sp. R28</name>
    <dbReference type="NCBI Taxonomy" id="3238628"/>
    <lineage>
        <taxon>Bacteria</taxon>
        <taxon>Bacillati</taxon>
        <taxon>Actinomycetota</taxon>
        <taxon>Actinomycetes</taxon>
        <taxon>Kitasatosporales</taxon>
        <taxon>Streptomycetaceae</taxon>
        <taxon>Streptomyces</taxon>
    </lineage>
</organism>
<protein>
    <submittedName>
        <fullName evidence="2">FAD-dependent oxidoreductase</fullName>
        <ecNumber evidence="2">1.-.-.-</ecNumber>
    </submittedName>
</protein>
<name>A0AB39QAE9_9ACTN</name>
<dbReference type="EMBL" id="CP163439">
    <property type="protein sequence ID" value="XDQ39336.1"/>
    <property type="molecule type" value="Genomic_DNA"/>
</dbReference>
<dbReference type="EC" id="1.-.-.-" evidence="2"/>
<dbReference type="Pfam" id="PF01266">
    <property type="entry name" value="DAO"/>
    <property type="match status" value="1"/>
</dbReference>
<gene>
    <name evidence="2" type="ORF">AB5J49_41635</name>
</gene>
<dbReference type="InterPro" id="IPR036188">
    <property type="entry name" value="FAD/NAD-bd_sf"/>
</dbReference>
<dbReference type="AlphaFoldDB" id="A0AB39QAE9"/>
<evidence type="ECO:0000259" key="1">
    <source>
        <dbReference type="Pfam" id="PF01266"/>
    </source>
</evidence>